<organism evidence="1 2">
    <name type="scientific">Sanguibacter keddieii (strain ATCC 51767 / DSM 10542 / NCFB 3025 / ST-74)</name>
    <dbReference type="NCBI Taxonomy" id="446469"/>
    <lineage>
        <taxon>Bacteria</taxon>
        <taxon>Bacillati</taxon>
        <taxon>Actinomycetota</taxon>
        <taxon>Actinomycetes</taxon>
        <taxon>Micrococcales</taxon>
        <taxon>Sanguibacteraceae</taxon>
        <taxon>Sanguibacter</taxon>
    </lineage>
</organism>
<reference evidence="1 2" key="1">
    <citation type="journal article" date="2009" name="Stand. Genomic Sci.">
        <title>Complete genome sequence of Sanguibacter keddieii type strain (ST-74).</title>
        <authorList>
            <person name="Ivanova N."/>
            <person name="Sikorski J."/>
            <person name="Sims D."/>
            <person name="Brettin T."/>
            <person name="Detter J.C."/>
            <person name="Han C."/>
            <person name="Lapidus A."/>
            <person name="Copeland A."/>
            <person name="Glavina Del Rio T."/>
            <person name="Nolan M."/>
            <person name="Chen F."/>
            <person name="Lucas S."/>
            <person name="Tice H."/>
            <person name="Cheng J.F."/>
            <person name="Bruce D."/>
            <person name="Goodwin L."/>
            <person name="Pitluck S."/>
            <person name="Pati A."/>
            <person name="Mavromatis K."/>
            <person name="Chen A."/>
            <person name="Palaniappan K."/>
            <person name="D'haeseleer P."/>
            <person name="Chain P."/>
            <person name="Bristow J."/>
            <person name="Eisen J.A."/>
            <person name="Markowitz V."/>
            <person name="Hugenholtz P."/>
            <person name="Goker M."/>
            <person name="Pukall R."/>
            <person name="Klenk H.P."/>
            <person name="Kyrpides N.C."/>
        </authorList>
    </citation>
    <scope>NUCLEOTIDE SEQUENCE [LARGE SCALE GENOMIC DNA]</scope>
    <source>
        <strain evidence="2">ATCC 51767 / DSM 10542 / NCFB 3025 / ST-74</strain>
    </source>
</reference>
<sequence length="173" mass="18591">MDTTVEPRLLSVYVNDHVTGATAGLGRVQRMASAYEDSTLLGPPLARFVGEFTEERQWLIRTGASLGVTRNRPKALVAAVAEKVGQLKLNGRAVEQSPLSPLLELEILRGAVFGKLSGWETLEAHADELRLSAEQVAHLAHLQRQAVAQTETITGLLESLRPQAFSGSAPGDA</sequence>
<dbReference type="Proteomes" id="UP000000322">
    <property type="component" value="Chromosome"/>
</dbReference>
<accession>D1BGM7</accession>
<name>D1BGM7_SANKS</name>
<evidence type="ECO:0000313" key="2">
    <source>
        <dbReference type="Proteomes" id="UP000000322"/>
    </source>
</evidence>
<dbReference type="AlphaFoldDB" id="D1BGM7"/>
<proteinExistence type="predicted"/>
<keyword evidence="2" id="KW-1185">Reference proteome</keyword>
<dbReference type="OrthoDB" id="3338687at2"/>
<dbReference type="KEGG" id="ske:Sked_16690"/>
<protein>
    <submittedName>
        <fullName evidence="1">Uncharacterized protein</fullName>
    </submittedName>
</protein>
<dbReference type="STRING" id="446469.Sked_16690"/>
<dbReference type="RefSeq" id="WP_012866673.1">
    <property type="nucleotide sequence ID" value="NC_013521.1"/>
</dbReference>
<evidence type="ECO:0000313" key="1">
    <source>
        <dbReference type="EMBL" id="ACZ21604.1"/>
    </source>
</evidence>
<dbReference type="eggNOG" id="COG0451">
    <property type="taxonomic scope" value="Bacteria"/>
</dbReference>
<dbReference type="HOGENOM" id="CLU_127596_1_0_11"/>
<dbReference type="EMBL" id="CP001819">
    <property type="protein sequence ID" value="ACZ21604.1"/>
    <property type="molecule type" value="Genomic_DNA"/>
</dbReference>
<gene>
    <name evidence="1" type="ordered locus">Sked_16690</name>
</gene>